<evidence type="ECO:0008006" key="3">
    <source>
        <dbReference type="Google" id="ProtNLM"/>
    </source>
</evidence>
<evidence type="ECO:0000313" key="2">
    <source>
        <dbReference type="Proteomes" id="UP000039046"/>
    </source>
</evidence>
<dbReference type="HOGENOM" id="CLU_860368_0_0_1"/>
<dbReference type="Gene3D" id="3.90.70.10">
    <property type="entry name" value="Cysteine proteinases"/>
    <property type="match status" value="1"/>
</dbReference>
<accession>A0A0A1T552</accession>
<evidence type="ECO:0000313" key="1">
    <source>
        <dbReference type="EMBL" id="CEJ92286.1"/>
    </source>
</evidence>
<protein>
    <recommendedName>
        <fullName evidence="3">RADC family protein</fullName>
    </recommendedName>
</protein>
<dbReference type="EMBL" id="CDHN01000004">
    <property type="protein sequence ID" value="CEJ92286.1"/>
    <property type="molecule type" value="Genomic_DNA"/>
</dbReference>
<keyword evidence="2" id="KW-1185">Reference proteome</keyword>
<sequence length="310" mass="33882">MAQFAYVGSGPYCFTNSLAMMTGDHSTAVIEFATGSPFGMQTFGNLAFFDPYGWDPLQGLPLALEAMGWESTEVVGANEEEAIKNLKEALIKGPVFVGPLEMGLLSYNPISTGPIGADHYVVVTRHNDDMLELHDPHGHPYATIPLDEFIKAWKTETLGYGKSYTMRTDFKRVQHYSEEEVIKRSLANNLTWLSGSKGGDIPPDGRANGEAVQVLSSKLEEDLPPSLRGDMIFFMVRVGARRAADGATCLARIGYDEAASIMTEQARLIGSLQYPAVKKDAAEIRRILAKLAPTYDALKTALEAKLGQKK</sequence>
<dbReference type="Proteomes" id="UP000039046">
    <property type="component" value="Unassembled WGS sequence"/>
</dbReference>
<name>A0A0A1T552_9HYPO</name>
<proteinExistence type="predicted"/>
<dbReference type="OrthoDB" id="4998787at2759"/>
<gene>
    <name evidence="1" type="ORF">VHEMI07946</name>
</gene>
<dbReference type="AlphaFoldDB" id="A0A0A1T552"/>
<reference evidence="1 2" key="1">
    <citation type="journal article" date="2015" name="Genome Announc.">
        <title>Draft Genome Sequence and Gene Annotation of the Entomopathogenic Fungus Verticillium hemipterigenum.</title>
        <authorList>
            <person name="Horn F."/>
            <person name="Habel A."/>
            <person name="Scharf D.H."/>
            <person name="Dworschak J."/>
            <person name="Brakhage A.A."/>
            <person name="Guthke R."/>
            <person name="Hertweck C."/>
            <person name="Linde J."/>
        </authorList>
    </citation>
    <scope>NUCLEOTIDE SEQUENCE [LARGE SCALE GENOMIC DNA]</scope>
</reference>
<organism evidence="1 2">
    <name type="scientific">[Torrubiella] hemipterigena</name>
    <dbReference type="NCBI Taxonomy" id="1531966"/>
    <lineage>
        <taxon>Eukaryota</taxon>
        <taxon>Fungi</taxon>
        <taxon>Dikarya</taxon>
        <taxon>Ascomycota</taxon>
        <taxon>Pezizomycotina</taxon>
        <taxon>Sordariomycetes</taxon>
        <taxon>Hypocreomycetidae</taxon>
        <taxon>Hypocreales</taxon>
        <taxon>Clavicipitaceae</taxon>
        <taxon>Clavicipitaceae incertae sedis</taxon>
        <taxon>'Torrubiella' clade</taxon>
    </lineage>
</organism>